<keyword evidence="4" id="KW-1185">Reference proteome</keyword>
<name>A0A5N6TE02_ASPAV</name>
<keyword evidence="2" id="KW-0732">Signal</keyword>
<evidence type="ECO:0000313" key="4">
    <source>
        <dbReference type="Proteomes" id="UP000325780"/>
    </source>
</evidence>
<evidence type="ECO:0000256" key="2">
    <source>
        <dbReference type="SAM" id="SignalP"/>
    </source>
</evidence>
<dbReference type="AlphaFoldDB" id="A0A5N6TE02"/>
<feature type="compositionally biased region" description="Basic and acidic residues" evidence="1">
    <location>
        <begin position="97"/>
        <end position="119"/>
    </location>
</feature>
<organism evidence="3 4">
    <name type="scientific">Aspergillus avenaceus</name>
    <dbReference type="NCBI Taxonomy" id="36643"/>
    <lineage>
        <taxon>Eukaryota</taxon>
        <taxon>Fungi</taxon>
        <taxon>Dikarya</taxon>
        <taxon>Ascomycota</taxon>
        <taxon>Pezizomycotina</taxon>
        <taxon>Eurotiomycetes</taxon>
        <taxon>Eurotiomycetidae</taxon>
        <taxon>Eurotiales</taxon>
        <taxon>Aspergillaceae</taxon>
        <taxon>Aspergillus</taxon>
        <taxon>Aspergillus subgen. Circumdati</taxon>
    </lineage>
</organism>
<dbReference type="OrthoDB" id="4459037at2759"/>
<protein>
    <submittedName>
        <fullName evidence="3">Uncharacterized protein</fullName>
    </submittedName>
</protein>
<feature type="region of interest" description="Disordered" evidence="1">
    <location>
        <begin position="74"/>
        <end position="119"/>
    </location>
</feature>
<proteinExistence type="predicted"/>
<evidence type="ECO:0000256" key="1">
    <source>
        <dbReference type="SAM" id="MobiDB-lite"/>
    </source>
</evidence>
<feature type="compositionally biased region" description="Polar residues" evidence="1">
    <location>
        <begin position="87"/>
        <end position="96"/>
    </location>
</feature>
<gene>
    <name evidence="3" type="ORF">BDV25DRAFT_145458</name>
</gene>
<feature type="signal peptide" evidence="2">
    <location>
        <begin position="1"/>
        <end position="26"/>
    </location>
</feature>
<evidence type="ECO:0000313" key="3">
    <source>
        <dbReference type="EMBL" id="KAE8144603.1"/>
    </source>
</evidence>
<reference evidence="3 4" key="1">
    <citation type="submission" date="2019-04" db="EMBL/GenBank/DDBJ databases">
        <title>Friends and foes A comparative genomics study of 23 Aspergillus species from section Flavi.</title>
        <authorList>
            <consortium name="DOE Joint Genome Institute"/>
            <person name="Kjaerbolling I."/>
            <person name="Vesth T."/>
            <person name="Frisvad J.C."/>
            <person name="Nybo J.L."/>
            <person name="Theobald S."/>
            <person name="Kildgaard S."/>
            <person name="Isbrandt T."/>
            <person name="Kuo A."/>
            <person name="Sato A."/>
            <person name="Lyhne E.K."/>
            <person name="Kogle M.E."/>
            <person name="Wiebenga A."/>
            <person name="Kun R.S."/>
            <person name="Lubbers R.J."/>
            <person name="Makela M.R."/>
            <person name="Barry K."/>
            <person name="Chovatia M."/>
            <person name="Clum A."/>
            <person name="Daum C."/>
            <person name="Haridas S."/>
            <person name="He G."/>
            <person name="LaButti K."/>
            <person name="Lipzen A."/>
            <person name="Mondo S."/>
            <person name="Riley R."/>
            <person name="Salamov A."/>
            <person name="Simmons B.A."/>
            <person name="Magnuson J.K."/>
            <person name="Henrissat B."/>
            <person name="Mortensen U.H."/>
            <person name="Larsen T.O."/>
            <person name="Devries R.P."/>
            <person name="Grigoriev I.V."/>
            <person name="Machida M."/>
            <person name="Baker S.E."/>
            <person name="Andersen M.R."/>
        </authorList>
    </citation>
    <scope>NUCLEOTIDE SEQUENCE [LARGE SCALE GENOMIC DNA]</scope>
    <source>
        <strain evidence="3 4">IBT 18842</strain>
    </source>
</reference>
<dbReference type="Proteomes" id="UP000325780">
    <property type="component" value="Unassembled WGS sequence"/>
</dbReference>
<feature type="chain" id="PRO_5025069439" evidence="2">
    <location>
        <begin position="27"/>
        <end position="149"/>
    </location>
</feature>
<dbReference type="EMBL" id="ML742478">
    <property type="protein sequence ID" value="KAE8144603.1"/>
    <property type="molecule type" value="Genomic_DNA"/>
</dbReference>
<sequence length="149" mass="16397">MASHIRPSSLVCLVLAILAFSSINHAQPISKSLEPRVLEARSPEPRMIPGSDDIVGDVLNRIGLEHLAKLNHWKENQDPDVIDDSHSATPTNTTHDNVTHDSTHGYNKHDESKVGDPAKDPTGFVSGVFDIVADRIREAFYSSDEHTLN</sequence>
<accession>A0A5N6TE02</accession>